<reference evidence="2" key="1">
    <citation type="submission" date="2023-04" db="EMBL/GenBank/DDBJ databases">
        <title>Phytophthora fragariaefolia NBRC 109709.</title>
        <authorList>
            <person name="Ichikawa N."/>
            <person name="Sato H."/>
            <person name="Tonouchi N."/>
        </authorList>
    </citation>
    <scope>NUCLEOTIDE SEQUENCE</scope>
    <source>
        <strain evidence="2">NBRC 109709</strain>
    </source>
</reference>
<accession>A0A9W6XZP9</accession>
<dbReference type="OrthoDB" id="141999at2759"/>
<feature type="region of interest" description="Disordered" evidence="1">
    <location>
        <begin position="424"/>
        <end position="500"/>
    </location>
</feature>
<proteinExistence type="predicted"/>
<feature type="compositionally biased region" description="Polar residues" evidence="1">
    <location>
        <begin position="1"/>
        <end position="26"/>
    </location>
</feature>
<protein>
    <submittedName>
        <fullName evidence="2">Unnamed protein product</fullName>
    </submittedName>
</protein>
<feature type="compositionally biased region" description="Low complexity" evidence="1">
    <location>
        <begin position="471"/>
        <end position="488"/>
    </location>
</feature>
<organism evidence="2 3">
    <name type="scientific">Phytophthora fragariaefolia</name>
    <dbReference type="NCBI Taxonomy" id="1490495"/>
    <lineage>
        <taxon>Eukaryota</taxon>
        <taxon>Sar</taxon>
        <taxon>Stramenopiles</taxon>
        <taxon>Oomycota</taxon>
        <taxon>Peronosporomycetes</taxon>
        <taxon>Peronosporales</taxon>
        <taxon>Peronosporaceae</taxon>
        <taxon>Phytophthora</taxon>
    </lineage>
</organism>
<feature type="region of interest" description="Disordered" evidence="1">
    <location>
        <begin position="301"/>
        <end position="322"/>
    </location>
</feature>
<evidence type="ECO:0000313" key="2">
    <source>
        <dbReference type="EMBL" id="GMF48968.1"/>
    </source>
</evidence>
<name>A0A9W6XZP9_9STRA</name>
<dbReference type="EMBL" id="BSXT01002441">
    <property type="protein sequence ID" value="GMF48968.1"/>
    <property type="molecule type" value="Genomic_DNA"/>
</dbReference>
<feature type="compositionally biased region" description="Polar residues" evidence="1">
    <location>
        <begin position="44"/>
        <end position="70"/>
    </location>
</feature>
<comment type="caution">
    <text evidence="2">The sequence shown here is derived from an EMBL/GenBank/DDBJ whole genome shotgun (WGS) entry which is preliminary data.</text>
</comment>
<evidence type="ECO:0000313" key="3">
    <source>
        <dbReference type="Proteomes" id="UP001165121"/>
    </source>
</evidence>
<dbReference type="AlphaFoldDB" id="A0A9W6XZP9"/>
<gene>
    <name evidence="2" type="ORF">Pfra01_001915800</name>
</gene>
<keyword evidence="3" id="KW-1185">Reference proteome</keyword>
<feature type="compositionally biased region" description="Low complexity" evidence="1">
    <location>
        <begin position="449"/>
        <end position="463"/>
    </location>
</feature>
<evidence type="ECO:0000256" key="1">
    <source>
        <dbReference type="SAM" id="MobiDB-lite"/>
    </source>
</evidence>
<dbReference type="Proteomes" id="UP001165121">
    <property type="component" value="Unassembled WGS sequence"/>
</dbReference>
<feature type="region of interest" description="Disordered" evidence="1">
    <location>
        <begin position="44"/>
        <end position="71"/>
    </location>
</feature>
<feature type="region of interest" description="Disordered" evidence="1">
    <location>
        <begin position="1"/>
        <end position="27"/>
    </location>
</feature>
<sequence>MSDNIAATTQPPVSSSDVGEQTSTPQDARAALVAPVQPITTSITAQSGVSSPEVASTSMGGSISVPTTSNALPPASSDLAAAMTEPSSADTTSGGVRLSLSLSVATSTPLATSSAPTPLTPTSATLLQLAAATGGSSTTLVASTVPTASTVQCRTALGSLTRPVPRLGAGMLPAPTVAQVPVSIFDIRRGETLVEMPDGLAHSVSVPYFSEGELARLSALGGVDAREMLALVRCYGVEGFASRVMNTTRLLQLAAQLVLTLEAQPTTQADSRALISFLRTECASLVSALTKERDGHAATTQLLADERSRSQPQEPAAMTPAEADALKSEVNTLRSVAGRLSSEKSDLQDQLRTVPTKFAELQRKHNGTLKRVGDLEAQLLSTNIFSPDKLMDFIACGTTLGGHWKQLHQLLRLYRDGSPVPPAFRTSTQVSARDEDTDDVGPYMLQADSRSSSRSAGFQSSASPTPRPAQHATPSSALSTTPSLPSHSEISLFVKRGGSS</sequence>